<keyword evidence="14" id="KW-0472">Membrane</keyword>
<feature type="transmembrane region" description="Helical" evidence="14">
    <location>
        <begin position="162"/>
        <end position="180"/>
    </location>
</feature>
<dbReference type="NCBIfam" id="TIGR00329">
    <property type="entry name" value="gcp_kae1"/>
    <property type="match status" value="1"/>
</dbReference>
<comment type="similarity">
    <text evidence="12">Belongs to the KAE1 / TsaD family.</text>
</comment>
<dbReference type="InterPro" id="IPR005467">
    <property type="entry name" value="His_kinase_dom"/>
</dbReference>
<protein>
    <recommendedName>
        <fullName evidence="12">tRNA N6-adenosine threonylcarbamoyltransferase</fullName>
        <ecNumber evidence="12">2.3.1.234</ecNumber>
    </recommendedName>
    <alternativeName>
        <fullName evidence="12">N6-L-threonylcarbamoyladenine synthase</fullName>
        <shortName evidence="12">t(6)A synthase</shortName>
    </alternativeName>
    <alternativeName>
        <fullName evidence="12">t(6)A37 threonylcarbamoyladenosine biosynthesis protein TsaD</fullName>
    </alternativeName>
    <alternativeName>
        <fullName evidence="12">tRNA threonylcarbamoyladenosine biosynthesis protein TsaD</fullName>
    </alternativeName>
</protein>
<dbReference type="HAMAP" id="MF_01445">
    <property type="entry name" value="TsaD"/>
    <property type="match status" value="1"/>
</dbReference>
<keyword evidence="18" id="KW-1185">Reference proteome</keyword>
<feature type="binding site" evidence="12">
    <location>
        <position position="712"/>
    </location>
    <ligand>
        <name>substrate</name>
    </ligand>
</feature>
<feature type="binding site" evidence="12">
    <location>
        <position position="656"/>
    </location>
    <ligand>
        <name>Fe cation</name>
        <dbReference type="ChEBI" id="CHEBI:24875"/>
    </ligand>
</feature>
<comment type="catalytic activity">
    <reaction evidence="11 12">
        <text>L-threonylcarbamoyladenylate + adenosine(37) in tRNA = N(6)-L-threonylcarbamoyladenosine(37) in tRNA + AMP + H(+)</text>
        <dbReference type="Rhea" id="RHEA:37059"/>
        <dbReference type="Rhea" id="RHEA-COMP:10162"/>
        <dbReference type="Rhea" id="RHEA-COMP:10163"/>
        <dbReference type="ChEBI" id="CHEBI:15378"/>
        <dbReference type="ChEBI" id="CHEBI:73682"/>
        <dbReference type="ChEBI" id="CHEBI:74411"/>
        <dbReference type="ChEBI" id="CHEBI:74418"/>
        <dbReference type="ChEBI" id="CHEBI:456215"/>
        <dbReference type="EC" id="2.3.1.234"/>
    </reaction>
</comment>
<feature type="binding site" evidence="12">
    <location>
        <position position="660"/>
    </location>
    <ligand>
        <name>Fe cation</name>
        <dbReference type="ChEBI" id="CHEBI:24875"/>
    </ligand>
</feature>
<evidence type="ECO:0000256" key="12">
    <source>
        <dbReference type="HAMAP-Rule" id="MF_01445"/>
    </source>
</evidence>
<dbReference type="CDD" id="cd24133">
    <property type="entry name" value="ASKHA_NBD_TsaD_bac"/>
    <property type="match status" value="1"/>
</dbReference>
<dbReference type="FunFam" id="3.30.420.40:FF:000040">
    <property type="entry name" value="tRNA N6-adenosine threonylcarbamoyltransferase"/>
    <property type="match status" value="1"/>
</dbReference>
<dbReference type="AlphaFoldDB" id="A0A369AJD4"/>
<dbReference type="InterPro" id="IPR017860">
    <property type="entry name" value="Peptidase_M22_CS"/>
</dbReference>
<keyword evidence="14" id="KW-1133">Transmembrane helix</keyword>
<evidence type="ECO:0000256" key="4">
    <source>
        <dbReference type="ARBA" id="ARBA00022553"/>
    </source>
</evidence>
<sequence length="888" mass="94762">MDGFKKGLKRRLNESVQLKLSFTLSLAIFVVAVVAGVFSFMSAFDEAHELQDDVLRQVAQLMDSQHLSPAAPTADTRPKDADEESRVIVQRLGEASSSAAGVDAGGTLSLPTTLADGLHTLEVSGQAFRVLVKTTAAGERIAVAQEAGFRNEIARDGALRTVMPFLVLMPMLLLIVADLVRKMFRPIAALSKEIDLRAEQELHPIEDRRLPIEVRPFAVAINRLLARVGQSMESQRRFVADAAHELRSPLTALSLQAERLAETEMPGQARERLTVLRQGIARSRSLLDQLLTLARAQSASDLPKSSVSIQSIYRRVLEDSMPLAEAKQIDIGVEGTQDAEVWASELDMITVVKNLVDNAIRYTPEGGRVDLSVVVSNGKAELRIQDNGPGIPLAERNRVFDPFYRTLGSEQMGSGLGLSIVQTIASRMGAEIQLDFTDDANQRGAKVTVFIPLKVRQAPRHPQAEPYTHAPMSAPLSLPSALPADALGACRALGVDSENAPQRGQFWPDSPPHSGTMGQEDGKKWAAAAHSQPTIPKSDRHLVLGIETSCDETGVALVRCEPSGGVPALLAHALHSQIAMHQAYGGVVPELASRDHIRRVLPLAEEVLAQAGARLADVDVVAYTRGPGLAGALLVGAGVACALAAALGRPVLGVHHLEGHLLSPFLSADPPEFPFVALLVSGGHTQLMRVDGVGRYALLGETIDDAAGEAFDKSAKLLGLGYPGGPALSLLAQQGDAKAFALPRPLLHSGNLDFSFAGLKTAVLTQAKKLGDALEARKADLAASTEAAIVDVLVHKTLAALHATGLTRVVVAGGVGANRHLRAQLDAACATRRVRVHYPELHLCTDNGAMIALAAAMRLQAGRQQAHCDYAFDVKPRWPLDALEAENP</sequence>
<dbReference type="FunFam" id="3.30.420.40:FF:000012">
    <property type="entry name" value="tRNA N6-adenosine threonylcarbamoyltransferase"/>
    <property type="match status" value="1"/>
</dbReference>
<keyword evidence="3 12" id="KW-0963">Cytoplasm</keyword>
<dbReference type="Pfam" id="PF00814">
    <property type="entry name" value="TsaD"/>
    <property type="match status" value="1"/>
</dbReference>
<dbReference type="PANTHER" id="PTHR11735:SF6">
    <property type="entry name" value="TRNA N6-ADENOSINE THREONYLCARBAMOYLTRANSFERASE, MITOCHONDRIAL"/>
    <property type="match status" value="1"/>
</dbReference>
<feature type="binding site" evidence="12">
    <location>
        <position position="725"/>
    </location>
    <ligand>
        <name>substrate</name>
    </ligand>
</feature>
<evidence type="ECO:0000259" key="16">
    <source>
        <dbReference type="PROSITE" id="PS50885"/>
    </source>
</evidence>
<dbReference type="GO" id="GO:0002949">
    <property type="term" value="P:tRNA threonylcarbamoyladenosine modification"/>
    <property type="evidence" value="ECO:0007669"/>
    <property type="project" value="UniProtKB-UniRule"/>
</dbReference>
<dbReference type="EC" id="2.3.1.234" evidence="12"/>
<dbReference type="GO" id="GO:0061711">
    <property type="term" value="F:tRNA N(6)-L-threonylcarbamoyladenine synthase activity"/>
    <property type="evidence" value="ECO:0007669"/>
    <property type="project" value="UniProtKB-EC"/>
</dbReference>
<dbReference type="InterPro" id="IPR003661">
    <property type="entry name" value="HisK_dim/P_dom"/>
</dbReference>
<keyword evidence="7 12" id="KW-0479">Metal-binding</keyword>
<keyword evidence="14" id="KW-0812">Transmembrane</keyword>
<evidence type="ECO:0000256" key="11">
    <source>
        <dbReference type="ARBA" id="ARBA00048117"/>
    </source>
</evidence>
<dbReference type="PANTHER" id="PTHR11735">
    <property type="entry name" value="TRNA N6-ADENOSINE THREONYLCARBAMOYLTRANSFERASE"/>
    <property type="match status" value="1"/>
</dbReference>
<dbReference type="InterPro" id="IPR043129">
    <property type="entry name" value="ATPase_NBD"/>
</dbReference>
<dbReference type="Pfam" id="PF00512">
    <property type="entry name" value="HisKA"/>
    <property type="match status" value="1"/>
</dbReference>
<dbReference type="Proteomes" id="UP000252174">
    <property type="component" value="Unassembled WGS sequence"/>
</dbReference>
<keyword evidence="6 12" id="KW-0819">tRNA processing</keyword>
<dbReference type="SMART" id="SM00387">
    <property type="entry name" value="HATPase_c"/>
    <property type="match status" value="1"/>
</dbReference>
<organism evidence="17 18">
    <name type="scientific">Extensimonas vulgaris</name>
    <dbReference type="NCBI Taxonomy" id="1031594"/>
    <lineage>
        <taxon>Bacteria</taxon>
        <taxon>Pseudomonadati</taxon>
        <taxon>Pseudomonadota</taxon>
        <taxon>Betaproteobacteria</taxon>
        <taxon>Burkholderiales</taxon>
        <taxon>Comamonadaceae</taxon>
        <taxon>Extensimonas</taxon>
    </lineage>
</organism>
<evidence type="ECO:0000256" key="10">
    <source>
        <dbReference type="ARBA" id="ARBA00023315"/>
    </source>
</evidence>
<feature type="binding site" evidence="12">
    <location>
        <position position="818"/>
    </location>
    <ligand>
        <name>substrate</name>
    </ligand>
</feature>
<dbReference type="CDD" id="cd00082">
    <property type="entry name" value="HisKA"/>
    <property type="match status" value="1"/>
</dbReference>
<feature type="region of interest" description="Disordered" evidence="13">
    <location>
        <begin position="501"/>
        <end position="520"/>
    </location>
</feature>
<keyword evidence="10 12" id="KW-0012">Acyltransferase</keyword>
<dbReference type="SUPFAM" id="SSF55874">
    <property type="entry name" value="ATPase domain of HSP90 chaperone/DNA topoisomerase II/histidine kinase"/>
    <property type="match status" value="1"/>
</dbReference>
<comment type="function">
    <text evidence="12">Required for the formation of a threonylcarbamoyl group on adenosine at position 37 (t(6)A37) in tRNAs that read codons beginning with adenine. Is involved in the transfer of the threonylcarbamoyl moiety of threonylcarbamoyl-AMP (TC-AMP) to the N6 group of A37, together with TsaE and TsaB. TsaD likely plays a direct catalytic role in this reaction.</text>
</comment>
<evidence type="ECO:0000259" key="15">
    <source>
        <dbReference type="PROSITE" id="PS50109"/>
    </source>
</evidence>
<evidence type="ECO:0000256" key="13">
    <source>
        <dbReference type="SAM" id="MobiDB-lite"/>
    </source>
</evidence>
<dbReference type="PRINTS" id="PR00789">
    <property type="entry name" value="OSIALOPTASE"/>
</dbReference>
<dbReference type="EMBL" id="QPJU01000005">
    <property type="protein sequence ID" value="RCX09480.1"/>
    <property type="molecule type" value="Genomic_DNA"/>
</dbReference>
<dbReference type="PROSITE" id="PS01016">
    <property type="entry name" value="GLYCOPROTEASE"/>
    <property type="match status" value="1"/>
</dbReference>
<evidence type="ECO:0000256" key="7">
    <source>
        <dbReference type="ARBA" id="ARBA00022723"/>
    </source>
</evidence>
<evidence type="ECO:0000256" key="5">
    <source>
        <dbReference type="ARBA" id="ARBA00022679"/>
    </source>
</evidence>
<feature type="binding site" evidence="12">
    <location>
        <position position="846"/>
    </location>
    <ligand>
        <name>Fe cation</name>
        <dbReference type="ChEBI" id="CHEBI:24875"/>
    </ligand>
</feature>
<dbReference type="GO" id="GO:0005506">
    <property type="term" value="F:iron ion binding"/>
    <property type="evidence" value="ECO:0007669"/>
    <property type="project" value="UniProtKB-UniRule"/>
</dbReference>
<evidence type="ECO:0000256" key="2">
    <source>
        <dbReference type="ARBA" id="ARBA00004370"/>
    </source>
</evidence>
<feature type="binding site" evidence="12">
    <location>
        <begin position="679"/>
        <end position="683"/>
    </location>
    <ligand>
        <name>substrate</name>
    </ligand>
</feature>
<dbReference type="SUPFAM" id="SSF47384">
    <property type="entry name" value="Homodimeric domain of signal transducing histidine kinase"/>
    <property type="match status" value="1"/>
</dbReference>
<evidence type="ECO:0000256" key="14">
    <source>
        <dbReference type="SAM" id="Phobius"/>
    </source>
</evidence>
<dbReference type="GO" id="GO:0016020">
    <property type="term" value="C:membrane"/>
    <property type="evidence" value="ECO:0007669"/>
    <property type="project" value="UniProtKB-SubCell"/>
</dbReference>
<reference evidence="17 18" key="1">
    <citation type="submission" date="2018-07" db="EMBL/GenBank/DDBJ databases">
        <title>Genomic Encyclopedia of Type Strains, Phase IV (KMG-IV): sequencing the most valuable type-strain genomes for metagenomic binning, comparative biology and taxonomic classification.</title>
        <authorList>
            <person name="Goeker M."/>
        </authorList>
    </citation>
    <scope>NUCLEOTIDE SEQUENCE [LARGE SCALE GENOMIC DNA]</scope>
    <source>
        <strain evidence="17 18">DSM 100911</strain>
    </source>
</reference>
<keyword evidence="8" id="KW-0418">Kinase</keyword>
<dbReference type="Gene3D" id="3.30.420.40">
    <property type="match status" value="2"/>
</dbReference>
<comment type="caution">
    <text evidence="12">Lacks conserved residue(s) required for the propagation of feature annotation.</text>
</comment>
<dbReference type="Pfam" id="PF02518">
    <property type="entry name" value="HATPase_c"/>
    <property type="match status" value="1"/>
</dbReference>
<keyword evidence="9 12" id="KW-0408">Iron</keyword>
<feature type="domain" description="HAMP" evidence="16">
    <location>
        <begin position="181"/>
        <end position="233"/>
    </location>
</feature>
<comment type="cofactor">
    <cofactor evidence="12">
        <name>Fe(2+)</name>
        <dbReference type="ChEBI" id="CHEBI:29033"/>
    </cofactor>
    <text evidence="12">Binds 1 Fe(2+) ion per subunit.</text>
</comment>
<dbReference type="InterPro" id="IPR000905">
    <property type="entry name" value="Gcp-like_dom"/>
</dbReference>
<evidence type="ECO:0000256" key="3">
    <source>
        <dbReference type="ARBA" id="ARBA00022490"/>
    </source>
</evidence>
<comment type="caution">
    <text evidence="17">The sequence shown here is derived from an EMBL/GenBank/DDBJ whole genome shotgun (WGS) entry which is preliminary data.</text>
</comment>
<dbReference type="PROSITE" id="PS50885">
    <property type="entry name" value="HAMP"/>
    <property type="match status" value="1"/>
</dbReference>
<feature type="domain" description="Histidine kinase" evidence="15">
    <location>
        <begin position="241"/>
        <end position="455"/>
    </location>
</feature>
<comment type="catalytic activity">
    <reaction evidence="1">
        <text>ATP + protein L-histidine = ADP + protein N-phospho-L-histidine.</text>
        <dbReference type="EC" id="2.7.13.3"/>
    </reaction>
</comment>
<dbReference type="Gene3D" id="3.30.565.10">
    <property type="entry name" value="Histidine kinase-like ATPase, C-terminal domain"/>
    <property type="match status" value="1"/>
</dbReference>
<dbReference type="NCBIfam" id="TIGR03723">
    <property type="entry name" value="T6A_TsaD_YgjD"/>
    <property type="match status" value="1"/>
</dbReference>
<evidence type="ECO:0000313" key="17">
    <source>
        <dbReference type="EMBL" id="RCX09480.1"/>
    </source>
</evidence>
<accession>A0A369AJD4</accession>
<name>A0A369AJD4_9BURK</name>
<dbReference type="InterPro" id="IPR003660">
    <property type="entry name" value="HAMP_dom"/>
</dbReference>
<dbReference type="GO" id="GO:0000155">
    <property type="term" value="F:phosphorelay sensor kinase activity"/>
    <property type="evidence" value="ECO:0007669"/>
    <property type="project" value="InterPro"/>
</dbReference>
<evidence type="ECO:0000256" key="9">
    <source>
        <dbReference type="ARBA" id="ARBA00023004"/>
    </source>
</evidence>
<comment type="subcellular location">
    <subcellularLocation>
        <location evidence="12">Cytoplasm</location>
    </subcellularLocation>
    <subcellularLocation>
        <location evidence="2">Membrane</location>
    </subcellularLocation>
</comment>
<keyword evidence="5 12" id="KW-0808">Transferase</keyword>
<dbReference type="SMART" id="SM00388">
    <property type="entry name" value="HisKA"/>
    <property type="match status" value="1"/>
</dbReference>
<proteinExistence type="inferred from homology"/>
<evidence type="ECO:0000256" key="6">
    <source>
        <dbReference type="ARBA" id="ARBA00022694"/>
    </source>
</evidence>
<dbReference type="InterPro" id="IPR017861">
    <property type="entry name" value="KAE1/TsaD"/>
</dbReference>
<gene>
    <name evidence="12" type="primary">tsaD</name>
    <name evidence="17" type="ORF">DFR45_105109</name>
</gene>
<dbReference type="SUPFAM" id="SSF53067">
    <property type="entry name" value="Actin-like ATPase domain"/>
    <property type="match status" value="2"/>
</dbReference>
<keyword evidence="4" id="KW-0597">Phosphoprotein</keyword>
<dbReference type="InterPro" id="IPR003594">
    <property type="entry name" value="HATPase_dom"/>
</dbReference>
<evidence type="ECO:0000313" key="18">
    <source>
        <dbReference type="Proteomes" id="UP000252174"/>
    </source>
</evidence>
<feature type="transmembrane region" description="Helical" evidence="14">
    <location>
        <begin position="20"/>
        <end position="44"/>
    </location>
</feature>
<dbReference type="GO" id="GO:0005737">
    <property type="term" value="C:cytoplasm"/>
    <property type="evidence" value="ECO:0007669"/>
    <property type="project" value="UniProtKB-SubCell"/>
</dbReference>
<dbReference type="InterPro" id="IPR022450">
    <property type="entry name" value="TsaD"/>
</dbReference>
<dbReference type="Gene3D" id="1.10.287.130">
    <property type="match status" value="1"/>
</dbReference>
<evidence type="ECO:0000256" key="1">
    <source>
        <dbReference type="ARBA" id="ARBA00000085"/>
    </source>
</evidence>
<dbReference type="PROSITE" id="PS50109">
    <property type="entry name" value="HIS_KIN"/>
    <property type="match status" value="1"/>
</dbReference>
<dbReference type="InterPro" id="IPR036890">
    <property type="entry name" value="HATPase_C_sf"/>
</dbReference>
<dbReference type="CDD" id="cd00075">
    <property type="entry name" value="HATPase"/>
    <property type="match status" value="1"/>
</dbReference>
<evidence type="ECO:0000256" key="8">
    <source>
        <dbReference type="ARBA" id="ARBA00022777"/>
    </source>
</evidence>
<dbReference type="InterPro" id="IPR036097">
    <property type="entry name" value="HisK_dim/P_sf"/>
</dbReference>